<reference evidence="2" key="1">
    <citation type="submission" date="2020-05" db="EMBL/GenBank/DDBJ databases">
        <title>Mycena genomes resolve the evolution of fungal bioluminescence.</title>
        <authorList>
            <person name="Tsai I.J."/>
        </authorList>
    </citation>
    <scope>NUCLEOTIDE SEQUENCE</scope>
    <source>
        <strain evidence="2">CCC161011</strain>
    </source>
</reference>
<dbReference type="EMBL" id="JACAZI010000009">
    <property type="protein sequence ID" value="KAF7352957.1"/>
    <property type="molecule type" value="Genomic_DNA"/>
</dbReference>
<dbReference type="OrthoDB" id="497927at2759"/>
<evidence type="ECO:0000313" key="3">
    <source>
        <dbReference type="Proteomes" id="UP000620124"/>
    </source>
</evidence>
<dbReference type="Gene3D" id="3.40.1190.20">
    <property type="match status" value="1"/>
</dbReference>
<dbReference type="AlphaFoldDB" id="A0A8H6Y6X9"/>
<protein>
    <submittedName>
        <fullName evidence="2">Ribokinase-like protein</fullName>
    </submittedName>
</protein>
<dbReference type="GO" id="GO:0016301">
    <property type="term" value="F:kinase activity"/>
    <property type="evidence" value="ECO:0007669"/>
    <property type="project" value="UniProtKB-KW"/>
</dbReference>
<dbReference type="Pfam" id="PF00294">
    <property type="entry name" value="PfkB"/>
    <property type="match status" value="1"/>
</dbReference>
<keyword evidence="2" id="KW-0418">Kinase</keyword>
<dbReference type="SUPFAM" id="SSF53613">
    <property type="entry name" value="Ribokinase-like"/>
    <property type="match status" value="1"/>
</dbReference>
<gene>
    <name evidence="2" type="ORF">MVEN_01263100</name>
</gene>
<comment type="caution">
    <text evidence="2">The sequence shown here is derived from an EMBL/GenBank/DDBJ whole genome shotgun (WGS) entry which is preliminary data.</text>
</comment>
<accession>A0A8H6Y6X9</accession>
<name>A0A8H6Y6X9_9AGAR</name>
<dbReference type="InterPro" id="IPR011611">
    <property type="entry name" value="PfkB_dom"/>
</dbReference>
<dbReference type="Proteomes" id="UP000620124">
    <property type="component" value="Unassembled WGS sequence"/>
</dbReference>
<dbReference type="PANTHER" id="PTHR47098:SF2">
    <property type="entry name" value="PROTEIN MAK32"/>
    <property type="match status" value="1"/>
</dbReference>
<keyword evidence="2" id="KW-0808">Transferase</keyword>
<proteinExistence type="predicted"/>
<evidence type="ECO:0000313" key="2">
    <source>
        <dbReference type="EMBL" id="KAF7352957.1"/>
    </source>
</evidence>
<sequence length="334" mass="36434">MSCHFATLGMFIIDEFSFLDDAGNPITTTKPMVPQIGGGGTYASIGARIWLSASQVGMIIDRGSDFPSSMERKLAEFGQEMWCYRDQPSGTTRALNTYRGDHRSFDYITPRIRLTPRDLQGTRLENPTTLHFICSPTRASAIMSEVQHLPGWHPTVIYEPIPDRCVPEELDALVQVLPQINILSPNAEEAHGLLSFPLPPTKKSIEQAALKFLELGVGTDGTGSVIIRSGGMGACVAQNGQPTRWVPAFWTSKNEDKIVDVTGAGNSFLGGLAAGLLLEDGDVYKGTFHASVTASFIIEQEGLPTISLANGSTLWNGDSPQRRLNELKKRRVED</sequence>
<evidence type="ECO:0000259" key="1">
    <source>
        <dbReference type="Pfam" id="PF00294"/>
    </source>
</evidence>
<dbReference type="PANTHER" id="PTHR47098">
    <property type="entry name" value="PROTEIN MAK32"/>
    <property type="match status" value="1"/>
</dbReference>
<feature type="domain" description="Carbohydrate kinase PfkB" evidence="1">
    <location>
        <begin position="167"/>
        <end position="303"/>
    </location>
</feature>
<organism evidence="2 3">
    <name type="scientific">Mycena venus</name>
    <dbReference type="NCBI Taxonomy" id="2733690"/>
    <lineage>
        <taxon>Eukaryota</taxon>
        <taxon>Fungi</taxon>
        <taxon>Dikarya</taxon>
        <taxon>Basidiomycota</taxon>
        <taxon>Agaricomycotina</taxon>
        <taxon>Agaricomycetes</taxon>
        <taxon>Agaricomycetidae</taxon>
        <taxon>Agaricales</taxon>
        <taxon>Marasmiineae</taxon>
        <taxon>Mycenaceae</taxon>
        <taxon>Mycena</taxon>
    </lineage>
</organism>
<keyword evidence="3" id="KW-1185">Reference proteome</keyword>
<dbReference type="InterPro" id="IPR029056">
    <property type="entry name" value="Ribokinase-like"/>
</dbReference>